<evidence type="ECO:0000313" key="2">
    <source>
        <dbReference type="EMBL" id="RDX45770.1"/>
    </source>
</evidence>
<dbReference type="Proteomes" id="UP000256964">
    <property type="component" value="Unassembled WGS sequence"/>
</dbReference>
<feature type="region of interest" description="Disordered" evidence="1">
    <location>
        <begin position="175"/>
        <end position="197"/>
    </location>
</feature>
<accession>A0A371CZQ2</accession>
<keyword evidence="3" id="KW-1185">Reference proteome</keyword>
<name>A0A371CZQ2_9APHY</name>
<dbReference type="EMBL" id="KZ857434">
    <property type="protein sequence ID" value="RDX45770.1"/>
    <property type="molecule type" value="Genomic_DNA"/>
</dbReference>
<organism evidence="2 3">
    <name type="scientific">Lentinus brumalis</name>
    <dbReference type="NCBI Taxonomy" id="2498619"/>
    <lineage>
        <taxon>Eukaryota</taxon>
        <taxon>Fungi</taxon>
        <taxon>Dikarya</taxon>
        <taxon>Basidiomycota</taxon>
        <taxon>Agaricomycotina</taxon>
        <taxon>Agaricomycetes</taxon>
        <taxon>Polyporales</taxon>
        <taxon>Polyporaceae</taxon>
        <taxon>Lentinus</taxon>
    </lineage>
</organism>
<evidence type="ECO:0000313" key="3">
    <source>
        <dbReference type="Proteomes" id="UP000256964"/>
    </source>
</evidence>
<dbReference type="AlphaFoldDB" id="A0A371CZQ2"/>
<reference evidence="2 3" key="1">
    <citation type="journal article" date="2018" name="Biotechnol. Biofuels">
        <title>Integrative visual omics of the white-rot fungus Polyporus brumalis exposes the biotechnological potential of its oxidative enzymes for delignifying raw plant biomass.</title>
        <authorList>
            <person name="Miyauchi S."/>
            <person name="Rancon A."/>
            <person name="Drula E."/>
            <person name="Hage H."/>
            <person name="Chaduli D."/>
            <person name="Favel A."/>
            <person name="Grisel S."/>
            <person name="Henrissat B."/>
            <person name="Herpoel-Gimbert I."/>
            <person name="Ruiz-Duenas F.J."/>
            <person name="Chevret D."/>
            <person name="Hainaut M."/>
            <person name="Lin J."/>
            <person name="Wang M."/>
            <person name="Pangilinan J."/>
            <person name="Lipzen A."/>
            <person name="Lesage-Meessen L."/>
            <person name="Navarro D."/>
            <person name="Riley R."/>
            <person name="Grigoriev I.V."/>
            <person name="Zhou S."/>
            <person name="Raouche S."/>
            <person name="Rosso M.N."/>
        </authorList>
    </citation>
    <scope>NUCLEOTIDE SEQUENCE [LARGE SCALE GENOMIC DNA]</scope>
    <source>
        <strain evidence="2 3">BRFM 1820</strain>
    </source>
</reference>
<proteinExistence type="predicted"/>
<gene>
    <name evidence="2" type="ORF">OH76DRAFT_932483</name>
</gene>
<evidence type="ECO:0000256" key="1">
    <source>
        <dbReference type="SAM" id="MobiDB-lite"/>
    </source>
</evidence>
<protein>
    <submittedName>
        <fullName evidence="2">Uncharacterized protein</fullName>
    </submittedName>
</protein>
<sequence length="197" mass="21279">MHSVQTGQAGVDEGVRDRQTSDRAPFLLPLMAIRRARRPCSGRVKTAFARAVSLLSALALPWLSLGSPAPLCCPSSALQLASPLQPLSTPLSTAYTRARPETRPRSSARASERTWRQASACSIHQSYYKHPTRVSNALMNLRVVNGERIARNTISKTPPFCSNAQDSPRAACTTLSTKLPSNPLTTESAVQTTTPTP</sequence>